<evidence type="ECO:0000313" key="3">
    <source>
        <dbReference type="Proteomes" id="UP001500556"/>
    </source>
</evidence>
<dbReference type="CDD" id="cd12108">
    <property type="entry name" value="Hr-like"/>
    <property type="match status" value="1"/>
</dbReference>
<protein>
    <recommendedName>
        <fullName evidence="1">Hemerythrin-like domain-containing protein</fullName>
    </recommendedName>
</protein>
<dbReference type="Gene3D" id="1.20.120.520">
    <property type="entry name" value="nmb1532 protein domain like"/>
    <property type="match status" value="1"/>
</dbReference>
<comment type="caution">
    <text evidence="2">The sequence shown here is derived from an EMBL/GenBank/DDBJ whole genome shotgun (WGS) entry which is preliminary data.</text>
</comment>
<dbReference type="Proteomes" id="UP001500556">
    <property type="component" value="Unassembled WGS sequence"/>
</dbReference>
<dbReference type="Pfam" id="PF01814">
    <property type="entry name" value="Hemerythrin"/>
    <property type="match status" value="1"/>
</dbReference>
<dbReference type="EMBL" id="BAABLO010000005">
    <property type="protein sequence ID" value="GAA4722458.1"/>
    <property type="molecule type" value="Genomic_DNA"/>
</dbReference>
<reference evidence="3" key="1">
    <citation type="journal article" date="2019" name="Int. J. Syst. Evol. Microbiol.">
        <title>The Global Catalogue of Microorganisms (GCM) 10K type strain sequencing project: providing services to taxonomists for standard genome sequencing and annotation.</title>
        <authorList>
            <consortium name="The Broad Institute Genomics Platform"/>
            <consortium name="The Broad Institute Genome Sequencing Center for Infectious Disease"/>
            <person name="Wu L."/>
            <person name="Ma J."/>
        </authorList>
    </citation>
    <scope>NUCLEOTIDE SEQUENCE [LARGE SCALE GENOMIC DNA]</scope>
    <source>
        <strain evidence="3">JCM 18961</strain>
    </source>
</reference>
<evidence type="ECO:0000313" key="2">
    <source>
        <dbReference type="EMBL" id="GAA4722458.1"/>
    </source>
</evidence>
<name>A0ABP8Y9G6_9MICO</name>
<gene>
    <name evidence="2" type="ORF">GCM10025782_20510</name>
</gene>
<evidence type="ECO:0000259" key="1">
    <source>
        <dbReference type="Pfam" id="PF01814"/>
    </source>
</evidence>
<dbReference type="InterPro" id="IPR012312">
    <property type="entry name" value="Hemerythrin-like"/>
</dbReference>
<sequence length="246" mass="27669">MTSTTTPVPIAWPEQLRFPGQTAAHPGPVDMTMMYVMHHAFRRDLTAFAAAAAATPAQARTTWRALAARWDVFAAALHHHHTGEDAGLWPLLLERADEDDRATLAAMESEHAEIDPLLAACTAGFARLAAEPDDDARAALAIRLTATRASLARHLEHEETQAIAIVQQVMTEQEWQEVEQVHFRSGLRTADVLALVPWALHRVPPPLRRSVFARSGRPHHAMWLLTRRRFEQRERVAFAYLDRPWP</sequence>
<feature type="domain" description="Hemerythrin-like" evidence="1">
    <location>
        <begin position="33"/>
        <end position="161"/>
    </location>
</feature>
<accession>A0ABP8Y9G6</accession>
<dbReference type="RefSeq" id="WP_345503011.1">
    <property type="nucleotide sequence ID" value="NZ_BAABLO010000005.1"/>
</dbReference>
<keyword evidence="3" id="KW-1185">Reference proteome</keyword>
<organism evidence="2 3">
    <name type="scientific">Pedococcus ginsenosidimutans</name>
    <dbReference type="NCBI Taxonomy" id="490570"/>
    <lineage>
        <taxon>Bacteria</taxon>
        <taxon>Bacillati</taxon>
        <taxon>Actinomycetota</taxon>
        <taxon>Actinomycetes</taxon>
        <taxon>Micrococcales</taxon>
        <taxon>Intrasporangiaceae</taxon>
        <taxon>Pedococcus</taxon>
    </lineage>
</organism>
<proteinExistence type="predicted"/>